<evidence type="ECO:0000313" key="8">
    <source>
        <dbReference type="EMBL" id="WNG50804.1"/>
    </source>
</evidence>
<dbReference type="RefSeq" id="WP_395810333.1">
    <property type="nucleotide sequence ID" value="NZ_CP043494.1"/>
</dbReference>
<evidence type="ECO:0000256" key="1">
    <source>
        <dbReference type="ARBA" id="ARBA00004651"/>
    </source>
</evidence>
<dbReference type="Pfam" id="PF12823">
    <property type="entry name" value="DUF3817"/>
    <property type="match status" value="1"/>
</dbReference>
<dbReference type="InterPro" id="IPR023845">
    <property type="entry name" value="DUF3817_TM"/>
</dbReference>
<evidence type="ECO:0000256" key="5">
    <source>
        <dbReference type="ARBA" id="ARBA00023136"/>
    </source>
</evidence>
<evidence type="ECO:0000259" key="7">
    <source>
        <dbReference type="Pfam" id="PF12823"/>
    </source>
</evidence>
<reference evidence="8 9" key="1">
    <citation type="submission" date="2019-08" db="EMBL/GenBank/DDBJ databases">
        <title>Archangium and Cystobacter genomes.</title>
        <authorList>
            <person name="Chen I.-C.K."/>
            <person name="Wielgoss S."/>
        </authorList>
    </citation>
    <scope>NUCLEOTIDE SEQUENCE [LARGE SCALE GENOMIC DNA]</scope>
    <source>
        <strain evidence="8 9">Cbm 6</strain>
    </source>
</reference>
<dbReference type="NCBIfam" id="TIGR03954">
    <property type="entry name" value="integ_memb_HG"/>
    <property type="match status" value="1"/>
</dbReference>
<gene>
    <name evidence="8" type="ORF">F0U60_46765</name>
</gene>
<sequence>MLKTPIGRLRAVALLEGVSFVVLLFIAMPLKYLAGMPLAVKLVGWAHGLLFVLFILALAEAAVTHRWSLLRVVGAFIASLLPFGTFVLDARLRREEQAAVEPATS</sequence>
<feature type="transmembrane region" description="Helical" evidence="6">
    <location>
        <begin position="12"/>
        <end position="30"/>
    </location>
</feature>
<keyword evidence="9" id="KW-1185">Reference proteome</keyword>
<proteinExistence type="predicted"/>
<keyword evidence="3 6" id="KW-0812">Transmembrane</keyword>
<evidence type="ECO:0000256" key="6">
    <source>
        <dbReference type="SAM" id="Phobius"/>
    </source>
</evidence>
<keyword evidence="4 6" id="KW-1133">Transmembrane helix</keyword>
<dbReference type="PANTHER" id="PTHR40077">
    <property type="entry name" value="MEMBRANE PROTEIN-RELATED"/>
    <property type="match status" value="1"/>
</dbReference>
<keyword evidence="2" id="KW-1003">Cell membrane</keyword>
<dbReference type="PANTHER" id="PTHR40077:SF1">
    <property type="entry name" value="MEMBRANE PROTEIN"/>
    <property type="match status" value="1"/>
</dbReference>
<evidence type="ECO:0000313" key="9">
    <source>
        <dbReference type="Proteomes" id="UP001611383"/>
    </source>
</evidence>
<evidence type="ECO:0000256" key="4">
    <source>
        <dbReference type="ARBA" id="ARBA00022989"/>
    </source>
</evidence>
<dbReference type="Proteomes" id="UP001611383">
    <property type="component" value="Chromosome"/>
</dbReference>
<name>A0ABY9X651_9BACT</name>
<evidence type="ECO:0000256" key="3">
    <source>
        <dbReference type="ARBA" id="ARBA00022692"/>
    </source>
</evidence>
<feature type="transmembrane region" description="Helical" evidence="6">
    <location>
        <begin position="69"/>
        <end position="88"/>
    </location>
</feature>
<organism evidence="8 9">
    <name type="scientific">Archangium minus</name>
    <dbReference type="NCBI Taxonomy" id="83450"/>
    <lineage>
        <taxon>Bacteria</taxon>
        <taxon>Pseudomonadati</taxon>
        <taxon>Myxococcota</taxon>
        <taxon>Myxococcia</taxon>
        <taxon>Myxococcales</taxon>
        <taxon>Cystobacterineae</taxon>
        <taxon>Archangiaceae</taxon>
        <taxon>Archangium</taxon>
    </lineage>
</organism>
<evidence type="ECO:0000256" key="2">
    <source>
        <dbReference type="ARBA" id="ARBA00022475"/>
    </source>
</evidence>
<keyword evidence="5 6" id="KW-0472">Membrane</keyword>
<feature type="transmembrane region" description="Helical" evidence="6">
    <location>
        <begin position="42"/>
        <end position="63"/>
    </location>
</feature>
<dbReference type="EMBL" id="CP043494">
    <property type="protein sequence ID" value="WNG50804.1"/>
    <property type="molecule type" value="Genomic_DNA"/>
</dbReference>
<feature type="domain" description="DUF3817" evidence="7">
    <location>
        <begin position="7"/>
        <end position="94"/>
    </location>
</feature>
<accession>A0ABY9X651</accession>
<protein>
    <submittedName>
        <fullName evidence="8">DUF3817 domain-containing protein</fullName>
    </submittedName>
</protein>
<comment type="subcellular location">
    <subcellularLocation>
        <location evidence="1">Cell membrane</location>
        <topology evidence="1">Multi-pass membrane protein</topology>
    </subcellularLocation>
</comment>